<dbReference type="CDD" id="cd06464">
    <property type="entry name" value="ACD_sHsps-like"/>
    <property type="match status" value="1"/>
</dbReference>
<evidence type="ECO:0000259" key="4">
    <source>
        <dbReference type="PROSITE" id="PS01031"/>
    </source>
</evidence>
<gene>
    <name evidence="5" type="ORF">CYY_006616</name>
</gene>
<comment type="caution">
    <text evidence="5">The sequence shown here is derived from an EMBL/GenBank/DDBJ whole genome shotgun (WGS) entry which is preliminary data.</text>
</comment>
<protein>
    <recommendedName>
        <fullName evidence="4">SHSP domain-containing protein</fullName>
    </recommendedName>
</protein>
<sequence>MNYNWLSHPLEELSHLRHSLDEALRGWSGNSPSTPTSLDWGWKPRMDVCESKNFYKIILELPGFQKEDLDVQVNGRFLSIKGSKSSHSTSEWKFHRRERYSGGEFQRAVALPEGIDGSSIQAKFQGGVLELVVPKTGGKNAQRISLMGKEEHYNRRSVIDMEEKERRRRMEENDPMLSHDSWVAGRMGTVIDEERERSRRLREQDQYYENASQRSLFVTRQLENKERERRIKDVRGESDKKKNALKISKAIKALGPRPRSVLGHGKSGFTRINIMSGNDSYASRRYNSGTSYSNGNKMGIHKFNFNSQALSHVKKLEESERHFRMNNKKLQREHISLAKRVSTMIKNSSGVNGLRHNSKNKMTKSIYNKKKNNTANFANQYNFNYSKSNHDLLANIEEKERERRLRDKKGQNEAKRIAAKISHMIGDANC</sequence>
<evidence type="ECO:0000256" key="2">
    <source>
        <dbReference type="PROSITE-ProRule" id="PRU00285"/>
    </source>
</evidence>
<evidence type="ECO:0000256" key="1">
    <source>
        <dbReference type="ARBA" id="ARBA00023016"/>
    </source>
</evidence>
<dbReference type="SUPFAM" id="SSF49764">
    <property type="entry name" value="HSP20-like chaperones"/>
    <property type="match status" value="1"/>
</dbReference>
<accession>A0A8J4V5Q9</accession>
<dbReference type="Proteomes" id="UP000695562">
    <property type="component" value="Unassembled WGS sequence"/>
</dbReference>
<evidence type="ECO:0000313" key="6">
    <source>
        <dbReference type="Proteomes" id="UP000695562"/>
    </source>
</evidence>
<dbReference type="OrthoDB" id="1431247at2759"/>
<keyword evidence="6" id="KW-1185">Reference proteome</keyword>
<evidence type="ECO:0000256" key="3">
    <source>
        <dbReference type="RuleBase" id="RU003616"/>
    </source>
</evidence>
<dbReference type="InterPro" id="IPR008978">
    <property type="entry name" value="HSP20-like_chaperone"/>
</dbReference>
<dbReference type="PANTHER" id="PTHR11527">
    <property type="entry name" value="HEAT-SHOCK PROTEIN 20 FAMILY MEMBER"/>
    <property type="match status" value="1"/>
</dbReference>
<dbReference type="EMBL" id="AJWJ01000313">
    <property type="protein sequence ID" value="KAF2072074.1"/>
    <property type="molecule type" value="Genomic_DNA"/>
</dbReference>
<comment type="similarity">
    <text evidence="2 3">Belongs to the small heat shock protein (HSP20) family.</text>
</comment>
<dbReference type="AlphaFoldDB" id="A0A8J4V5Q9"/>
<dbReference type="PROSITE" id="PS01031">
    <property type="entry name" value="SHSP"/>
    <property type="match status" value="1"/>
</dbReference>
<dbReference type="InterPro" id="IPR031107">
    <property type="entry name" value="Small_HSP"/>
</dbReference>
<name>A0A8J4V5Q9_9MYCE</name>
<evidence type="ECO:0000313" key="5">
    <source>
        <dbReference type="EMBL" id="KAF2072074.1"/>
    </source>
</evidence>
<feature type="domain" description="SHSP" evidence="4">
    <location>
        <begin position="37"/>
        <end position="150"/>
    </location>
</feature>
<proteinExistence type="inferred from homology"/>
<keyword evidence="1" id="KW-0346">Stress response</keyword>
<dbReference type="Pfam" id="PF00011">
    <property type="entry name" value="HSP20"/>
    <property type="match status" value="1"/>
</dbReference>
<dbReference type="InterPro" id="IPR002068">
    <property type="entry name" value="A-crystallin/Hsp20_dom"/>
</dbReference>
<reference evidence="5" key="1">
    <citation type="submission" date="2020-01" db="EMBL/GenBank/DDBJ databases">
        <title>Development of genomics and gene disruption for Polysphondylium violaceum indicates a role for the polyketide synthase stlB in stalk morphogenesis.</title>
        <authorList>
            <person name="Narita B."/>
            <person name="Kawabe Y."/>
            <person name="Kin K."/>
            <person name="Saito T."/>
            <person name="Gibbs R."/>
            <person name="Kuspa A."/>
            <person name="Muzny D."/>
            <person name="Queller D."/>
            <person name="Richards S."/>
            <person name="Strassman J."/>
            <person name="Sucgang R."/>
            <person name="Worley K."/>
            <person name="Schaap P."/>
        </authorList>
    </citation>
    <scope>NUCLEOTIDE SEQUENCE</scope>
    <source>
        <strain evidence="5">QSvi11</strain>
    </source>
</reference>
<dbReference type="Gene3D" id="2.60.40.790">
    <property type="match status" value="1"/>
</dbReference>
<organism evidence="5 6">
    <name type="scientific">Polysphondylium violaceum</name>
    <dbReference type="NCBI Taxonomy" id="133409"/>
    <lineage>
        <taxon>Eukaryota</taxon>
        <taxon>Amoebozoa</taxon>
        <taxon>Evosea</taxon>
        <taxon>Eumycetozoa</taxon>
        <taxon>Dictyostelia</taxon>
        <taxon>Dictyosteliales</taxon>
        <taxon>Dictyosteliaceae</taxon>
        <taxon>Polysphondylium</taxon>
    </lineage>
</organism>